<gene>
    <name evidence="7" type="ORF">EPL05_22840</name>
</gene>
<dbReference type="OrthoDB" id="9757990at2"/>
<dbReference type="GO" id="GO:0005524">
    <property type="term" value="F:ATP binding"/>
    <property type="evidence" value="ECO:0007669"/>
    <property type="project" value="UniProtKB-KW"/>
</dbReference>
<dbReference type="InterPro" id="IPR005467">
    <property type="entry name" value="His_kinase_dom"/>
</dbReference>
<sequence length="165" mass="18098">MAQFMAAAMPLVPEASRYILGLFSQTSASECCENVLKETDFTYSIESDATLEVYAGISRIEQVVTNFVTNAMKYAPDSKDIKIQIERFPGMVKVSVIDKGAGIPAKNLPSLFDRYYRVDHSGDTYTGLGLGLYLCSEIIKKHNGTIGVDSEIGIGSTFWFTLPTS</sequence>
<keyword evidence="7" id="KW-0547">Nucleotide-binding</keyword>
<dbReference type="Gene3D" id="3.30.565.10">
    <property type="entry name" value="Histidine kinase-like ATPase, C-terminal domain"/>
    <property type="match status" value="1"/>
</dbReference>
<evidence type="ECO:0000256" key="5">
    <source>
        <dbReference type="ARBA" id="ARBA00022777"/>
    </source>
</evidence>
<dbReference type="SMART" id="SM00387">
    <property type="entry name" value="HATPase_c"/>
    <property type="match status" value="1"/>
</dbReference>
<comment type="catalytic activity">
    <reaction evidence="1">
        <text>ATP + protein L-histidine = ADP + protein N-phospho-L-histidine.</text>
        <dbReference type="EC" id="2.7.13.3"/>
    </reaction>
</comment>
<feature type="domain" description="Histidine kinase" evidence="6">
    <location>
        <begin position="37"/>
        <end position="165"/>
    </location>
</feature>
<dbReference type="SUPFAM" id="SSF55874">
    <property type="entry name" value="ATPase domain of HSP90 chaperone/DNA topoisomerase II/histidine kinase"/>
    <property type="match status" value="1"/>
</dbReference>
<dbReference type="GO" id="GO:0000155">
    <property type="term" value="F:phosphorelay sensor kinase activity"/>
    <property type="evidence" value="ECO:0007669"/>
    <property type="project" value="TreeGrafter"/>
</dbReference>
<name>A0A3S3YUC8_9SPHI</name>
<evidence type="ECO:0000313" key="8">
    <source>
        <dbReference type="Proteomes" id="UP000286701"/>
    </source>
</evidence>
<evidence type="ECO:0000259" key="6">
    <source>
        <dbReference type="PROSITE" id="PS50109"/>
    </source>
</evidence>
<protein>
    <recommendedName>
        <fullName evidence="2">histidine kinase</fullName>
        <ecNumber evidence="2">2.7.13.3</ecNumber>
    </recommendedName>
</protein>
<dbReference type="InterPro" id="IPR036890">
    <property type="entry name" value="HATPase_C_sf"/>
</dbReference>
<proteinExistence type="predicted"/>
<dbReference type="PRINTS" id="PR00344">
    <property type="entry name" value="BCTRLSENSOR"/>
</dbReference>
<keyword evidence="3" id="KW-0597">Phosphoprotein</keyword>
<evidence type="ECO:0000313" key="7">
    <source>
        <dbReference type="EMBL" id="RWY46280.1"/>
    </source>
</evidence>
<dbReference type="EMBL" id="SBIW01000030">
    <property type="protein sequence ID" value="RWY46280.1"/>
    <property type="molecule type" value="Genomic_DNA"/>
</dbReference>
<dbReference type="Proteomes" id="UP000286701">
    <property type="component" value="Unassembled WGS sequence"/>
</dbReference>
<evidence type="ECO:0000256" key="4">
    <source>
        <dbReference type="ARBA" id="ARBA00022679"/>
    </source>
</evidence>
<keyword evidence="8" id="KW-1185">Reference proteome</keyword>
<evidence type="ECO:0000256" key="3">
    <source>
        <dbReference type="ARBA" id="ARBA00022553"/>
    </source>
</evidence>
<dbReference type="PROSITE" id="PS50109">
    <property type="entry name" value="HIS_KIN"/>
    <property type="match status" value="1"/>
</dbReference>
<dbReference type="PANTHER" id="PTHR43547">
    <property type="entry name" value="TWO-COMPONENT HISTIDINE KINASE"/>
    <property type="match status" value="1"/>
</dbReference>
<evidence type="ECO:0000256" key="2">
    <source>
        <dbReference type="ARBA" id="ARBA00012438"/>
    </source>
</evidence>
<dbReference type="AlphaFoldDB" id="A0A3S3YUC8"/>
<keyword evidence="4" id="KW-0808">Transferase</keyword>
<dbReference type="FunFam" id="3.30.565.10:FF:000006">
    <property type="entry name" value="Sensor histidine kinase WalK"/>
    <property type="match status" value="1"/>
</dbReference>
<keyword evidence="5" id="KW-0418">Kinase</keyword>
<dbReference type="InterPro" id="IPR004358">
    <property type="entry name" value="Sig_transdc_His_kin-like_C"/>
</dbReference>
<keyword evidence="7" id="KW-0067">ATP-binding</keyword>
<dbReference type="Pfam" id="PF02518">
    <property type="entry name" value="HATPase_c"/>
    <property type="match status" value="1"/>
</dbReference>
<evidence type="ECO:0000256" key="1">
    <source>
        <dbReference type="ARBA" id="ARBA00000085"/>
    </source>
</evidence>
<accession>A0A3S3YUC8</accession>
<dbReference type="InterPro" id="IPR003594">
    <property type="entry name" value="HATPase_dom"/>
</dbReference>
<dbReference type="EC" id="2.7.13.3" evidence="2"/>
<organism evidence="7 8">
    <name type="scientific">Mucilaginibacter gilvus</name>
    <dbReference type="NCBI Taxonomy" id="2305909"/>
    <lineage>
        <taxon>Bacteria</taxon>
        <taxon>Pseudomonadati</taxon>
        <taxon>Bacteroidota</taxon>
        <taxon>Sphingobacteriia</taxon>
        <taxon>Sphingobacteriales</taxon>
        <taxon>Sphingobacteriaceae</taxon>
        <taxon>Mucilaginibacter</taxon>
    </lineage>
</organism>
<reference evidence="7 8" key="1">
    <citation type="submission" date="2019-01" db="EMBL/GenBank/DDBJ databases">
        <title>Mucilaginibacter antarcticum sp. nov., isolated from antarctic soil.</title>
        <authorList>
            <person name="Yan Y.-Q."/>
            <person name="Du Z.-J."/>
        </authorList>
    </citation>
    <scope>NUCLEOTIDE SEQUENCE [LARGE SCALE GENOMIC DNA]</scope>
    <source>
        <strain evidence="7 8">F01003</strain>
    </source>
</reference>
<comment type="caution">
    <text evidence="7">The sequence shown here is derived from an EMBL/GenBank/DDBJ whole genome shotgun (WGS) entry which is preliminary data.</text>
</comment>
<dbReference type="PANTHER" id="PTHR43547:SF2">
    <property type="entry name" value="HYBRID SIGNAL TRANSDUCTION HISTIDINE KINASE C"/>
    <property type="match status" value="1"/>
</dbReference>